<organism evidence="3 4">
    <name type="scientific">Neoroseomonas eburnea</name>
    <dbReference type="NCBI Taxonomy" id="1346889"/>
    <lineage>
        <taxon>Bacteria</taxon>
        <taxon>Pseudomonadati</taxon>
        <taxon>Pseudomonadota</taxon>
        <taxon>Alphaproteobacteria</taxon>
        <taxon>Acetobacterales</taxon>
        <taxon>Acetobacteraceae</taxon>
        <taxon>Neoroseomonas</taxon>
    </lineage>
</organism>
<name>A0A9X9XJI6_9PROT</name>
<reference evidence="3" key="1">
    <citation type="submission" date="2020-01" db="EMBL/GenBank/DDBJ databases">
        <authorList>
            <person name="Rat A."/>
        </authorList>
    </citation>
    <scope>NUCLEOTIDE SEQUENCE</scope>
    <source>
        <strain evidence="3">LMG 31228</strain>
    </source>
</reference>
<feature type="region of interest" description="Disordered" evidence="1">
    <location>
        <begin position="79"/>
        <end position="101"/>
    </location>
</feature>
<protein>
    <recommendedName>
        <fullName evidence="2">Terminase large subunit GpA endonuclease domain-containing protein</fullName>
    </recommendedName>
</protein>
<reference evidence="3" key="2">
    <citation type="journal article" date="2021" name="Syst. Appl. Microbiol.">
        <title>Roseomonas hellenica sp. nov., isolated from roots of wild-growing Alkanna tinctoria.</title>
        <authorList>
            <person name="Rat A."/>
            <person name="Naranjo H.D."/>
            <person name="Lebbe L."/>
            <person name="Cnockaert M."/>
            <person name="Krigas N."/>
            <person name="Grigoriadou K."/>
            <person name="Maloupa E."/>
            <person name="Willems A."/>
        </authorList>
    </citation>
    <scope>NUCLEOTIDE SEQUENCE</scope>
    <source>
        <strain evidence="3">LMG 31228</strain>
    </source>
</reference>
<evidence type="ECO:0000256" key="1">
    <source>
        <dbReference type="SAM" id="MobiDB-lite"/>
    </source>
</evidence>
<dbReference type="Pfam" id="PF20454">
    <property type="entry name" value="GpA_nuclease"/>
    <property type="match status" value="1"/>
</dbReference>
<comment type="caution">
    <text evidence="3">The sequence shown here is derived from an EMBL/GenBank/DDBJ whole genome shotgun (WGS) entry which is preliminary data.</text>
</comment>
<sequence>MHLPIHAAGEEFCRQLTAEQLVARAGRNGFRRLEWVKTRERNEALDCRVYARAAAAALGMGGWGEGRWARMADALSLPADEPSSAAAQTSSAAAPPKRRLP</sequence>
<dbReference type="GO" id="GO:0004519">
    <property type="term" value="F:endonuclease activity"/>
    <property type="evidence" value="ECO:0007669"/>
    <property type="project" value="InterPro"/>
</dbReference>
<feature type="domain" description="Terminase large subunit GpA endonuclease" evidence="2">
    <location>
        <begin position="1"/>
        <end position="60"/>
    </location>
</feature>
<evidence type="ECO:0000313" key="4">
    <source>
        <dbReference type="Proteomes" id="UP001138709"/>
    </source>
</evidence>
<proteinExistence type="predicted"/>
<dbReference type="EMBL" id="JAAEDL010000044">
    <property type="protein sequence ID" value="MBR0683872.1"/>
    <property type="molecule type" value="Genomic_DNA"/>
</dbReference>
<dbReference type="RefSeq" id="WP_211849477.1">
    <property type="nucleotide sequence ID" value="NZ_JAAEDL010000044.1"/>
</dbReference>
<evidence type="ECO:0000313" key="3">
    <source>
        <dbReference type="EMBL" id="MBR0683872.1"/>
    </source>
</evidence>
<dbReference type="InterPro" id="IPR046454">
    <property type="entry name" value="GpA_endonuclease"/>
</dbReference>
<dbReference type="Proteomes" id="UP001138709">
    <property type="component" value="Unassembled WGS sequence"/>
</dbReference>
<accession>A0A9X9XJI6</accession>
<gene>
    <name evidence="3" type="ORF">GXW74_25590</name>
</gene>
<dbReference type="AlphaFoldDB" id="A0A9X9XJI6"/>
<keyword evidence="4" id="KW-1185">Reference proteome</keyword>
<feature type="compositionally biased region" description="Low complexity" evidence="1">
    <location>
        <begin position="82"/>
        <end position="95"/>
    </location>
</feature>
<evidence type="ECO:0000259" key="2">
    <source>
        <dbReference type="Pfam" id="PF20454"/>
    </source>
</evidence>